<evidence type="ECO:0000313" key="2">
    <source>
        <dbReference type="Proteomes" id="UP001156664"/>
    </source>
</evidence>
<evidence type="ECO:0000313" key="1">
    <source>
        <dbReference type="EMBL" id="GLR25025.1"/>
    </source>
</evidence>
<protein>
    <submittedName>
        <fullName evidence="1">Uncharacterized protein</fullName>
    </submittedName>
</protein>
<proteinExistence type="predicted"/>
<comment type="caution">
    <text evidence="1">The sequence shown here is derived from an EMBL/GenBank/DDBJ whole genome shotgun (WGS) entry which is preliminary data.</text>
</comment>
<keyword evidence="2" id="KW-1185">Reference proteome</keyword>
<reference evidence="2" key="1">
    <citation type="journal article" date="2019" name="Int. J. Syst. Evol. Microbiol.">
        <title>The Global Catalogue of Microorganisms (GCM) 10K type strain sequencing project: providing services to taxonomists for standard genome sequencing and annotation.</title>
        <authorList>
            <consortium name="The Broad Institute Genomics Platform"/>
            <consortium name="The Broad Institute Genome Sequencing Center for Infectious Disease"/>
            <person name="Wu L."/>
            <person name="Ma J."/>
        </authorList>
    </citation>
    <scope>NUCLEOTIDE SEQUENCE [LARGE SCALE GENOMIC DNA]</scope>
    <source>
        <strain evidence="2">NBRC 105857</strain>
    </source>
</reference>
<sequence>MTKDKTKNQDCACGCGGRPVAGDFLPGHDQKLRSELEKRVGGLIPLRMLVEAAEYFADGTIQASMFNNMVKDIFRMSDRH</sequence>
<name>A0ABQ5YKG2_9BURK</name>
<gene>
    <name evidence="1" type="ORF">GCM10007875_01120</name>
</gene>
<dbReference type="Proteomes" id="UP001156664">
    <property type="component" value="Unassembled WGS sequence"/>
</dbReference>
<organism evidence="1 2">
    <name type="scientific">Limnobacter litoralis</name>
    <dbReference type="NCBI Taxonomy" id="481366"/>
    <lineage>
        <taxon>Bacteria</taxon>
        <taxon>Pseudomonadati</taxon>
        <taxon>Pseudomonadota</taxon>
        <taxon>Betaproteobacteria</taxon>
        <taxon>Burkholderiales</taxon>
        <taxon>Burkholderiaceae</taxon>
        <taxon>Limnobacter</taxon>
    </lineage>
</organism>
<accession>A0ABQ5YKG2</accession>
<dbReference type="EMBL" id="BSOJ01000002">
    <property type="protein sequence ID" value="GLR25025.1"/>
    <property type="molecule type" value="Genomic_DNA"/>
</dbReference>
<dbReference type="RefSeq" id="WP_284279319.1">
    <property type="nucleotide sequence ID" value="NZ_BSOJ01000002.1"/>
</dbReference>